<dbReference type="PANTHER" id="PTHR30085:SF2">
    <property type="entry name" value="GLUTAMATE_ASPARTATE IMPORT SOLUTE-BINDING PROTEIN"/>
    <property type="match status" value="1"/>
</dbReference>
<accession>A0A6B3NU12</accession>
<keyword evidence="4" id="KW-0732">Signal</keyword>
<dbReference type="FunFam" id="3.40.190.10:FF:000052">
    <property type="entry name" value="Amino acid ABC transporter substrate-binding protein"/>
    <property type="match status" value="1"/>
</dbReference>
<dbReference type="GO" id="GO:0006865">
    <property type="term" value="P:amino acid transport"/>
    <property type="evidence" value="ECO:0007669"/>
    <property type="project" value="UniProtKB-KW"/>
</dbReference>
<name>A0A6B3NU12_9PSED</name>
<dbReference type="Gene3D" id="3.40.190.10">
    <property type="entry name" value="Periplasmic binding protein-like II"/>
    <property type="match status" value="2"/>
</dbReference>
<keyword evidence="3" id="KW-0813">Transport</keyword>
<feature type="domain" description="Solute-binding protein family 3/N-terminal" evidence="7">
    <location>
        <begin position="81"/>
        <end position="314"/>
    </location>
</feature>
<reference evidence="8 9" key="1">
    <citation type="submission" date="2020-02" db="EMBL/GenBank/DDBJ databases">
        <title>Broccoli isolated Pseudomonas sp.</title>
        <authorList>
            <person name="Fujikawa T."/>
            <person name="Sawada H."/>
        </authorList>
    </citation>
    <scope>NUCLEOTIDE SEQUENCE [LARGE SCALE GENOMIC DNA]</scope>
    <source>
        <strain evidence="8 9">MAFF212427</strain>
    </source>
</reference>
<comment type="subcellular location">
    <subcellularLocation>
        <location evidence="1">Periplasm</location>
    </subcellularLocation>
</comment>
<dbReference type="Proteomes" id="UP000482634">
    <property type="component" value="Unassembled WGS sequence"/>
</dbReference>
<comment type="caution">
    <text evidence="8">The sequence shown here is derived from an EMBL/GenBank/DDBJ whole genome shotgun (WGS) entry which is preliminary data.</text>
</comment>
<evidence type="ECO:0000256" key="5">
    <source>
        <dbReference type="ARBA" id="ARBA00022764"/>
    </source>
</evidence>
<dbReference type="AlphaFoldDB" id="A0A6B3NU12"/>
<protein>
    <submittedName>
        <fullName evidence="8">Glutamate/aspartate ABC transporter substrate-binding protein</fullName>
    </submittedName>
</protein>
<keyword evidence="5" id="KW-0574">Periplasm</keyword>
<dbReference type="InterPro" id="IPR051455">
    <property type="entry name" value="Bact_solute-bind_prot3"/>
</dbReference>
<evidence type="ECO:0000313" key="8">
    <source>
        <dbReference type="EMBL" id="NER63760.1"/>
    </source>
</evidence>
<dbReference type="SUPFAM" id="SSF53850">
    <property type="entry name" value="Periplasmic binding protein-like II"/>
    <property type="match status" value="1"/>
</dbReference>
<evidence type="ECO:0000259" key="7">
    <source>
        <dbReference type="SMART" id="SM00062"/>
    </source>
</evidence>
<dbReference type="SMART" id="SM00062">
    <property type="entry name" value="PBPb"/>
    <property type="match status" value="1"/>
</dbReference>
<evidence type="ECO:0000256" key="2">
    <source>
        <dbReference type="ARBA" id="ARBA00010333"/>
    </source>
</evidence>
<dbReference type="NCBIfam" id="NF008063">
    <property type="entry name" value="PRK10797.1"/>
    <property type="match status" value="1"/>
</dbReference>
<evidence type="ECO:0000256" key="3">
    <source>
        <dbReference type="ARBA" id="ARBA00022448"/>
    </source>
</evidence>
<organism evidence="8 9">
    <name type="scientific">Pseudomonas brassicae</name>
    <dbReference type="NCBI Taxonomy" id="2708063"/>
    <lineage>
        <taxon>Bacteria</taxon>
        <taxon>Pseudomonadati</taxon>
        <taxon>Pseudomonadota</taxon>
        <taxon>Gammaproteobacteria</taxon>
        <taxon>Pseudomonadales</taxon>
        <taxon>Pseudomonadaceae</taxon>
        <taxon>Pseudomonas</taxon>
    </lineage>
</organism>
<keyword evidence="6" id="KW-0029">Amino-acid transport</keyword>
<evidence type="ECO:0000313" key="9">
    <source>
        <dbReference type="Proteomes" id="UP000482634"/>
    </source>
</evidence>
<dbReference type="PANTHER" id="PTHR30085">
    <property type="entry name" value="AMINO ACID ABC TRANSPORTER PERMEASE"/>
    <property type="match status" value="1"/>
</dbReference>
<dbReference type="CDD" id="cd13688">
    <property type="entry name" value="PBP2_GltI_DEBP"/>
    <property type="match status" value="1"/>
</dbReference>
<dbReference type="Pfam" id="PF00497">
    <property type="entry name" value="SBP_bac_3"/>
    <property type="match status" value="1"/>
</dbReference>
<comment type="similarity">
    <text evidence="2">Belongs to the bacterial solute-binding protein 3 family.</text>
</comment>
<gene>
    <name evidence="8" type="ORF">G3436_07440</name>
</gene>
<dbReference type="GO" id="GO:0030288">
    <property type="term" value="C:outer membrane-bounded periplasmic space"/>
    <property type="evidence" value="ECO:0007669"/>
    <property type="project" value="TreeGrafter"/>
</dbReference>
<evidence type="ECO:0000256" key="6">
    <source>
        <dbReference type="ARBA" id="ARBA00022970"/>
    </source>
</evidence>
<proteinExistence type="inferred from homology"/>
<evidence type="ECO:0000256" key="4">
    <source>
        <dbReference type="ARBA" id="ARBA00022729"/>
    </source>
</evidence>
<evidence type="ECO:0000256" key="1">
    <source>
        <dbReference type="ARBA" id="ARBA00004418"/>
    </source>
</evidence>
<dbReference type="GO" id="GO:0005576">
    <property type="term" value="C:extracellular region"/>
    <property type="evidence" value="ECO:0007669"/>
    <property type="project" value="TreeGrafter"/>
</dbReference>
<keyword evidence="9" id="KW-1185">Reference proteome</keyword>
<dbReference type="EMBL" id="JAAHBU010000089">
    <property type="protein sequence ID" value="NER63760.1"/>
    <property type="molecule type" value="Genomic_DNA"/>
</dbReference>
<sequence length="347" mass="37745">MSGLGTSHALHSVPECATASLQCSLNERARQRLNKKKQRRGKFDAYRSPSVGRAVAAALISTPAFAAELTGTLKKINESGTITLGHRDASIPFSYIADASGKPVGYSHDIQLAIVEALKKDLNKPDLKVKYNLVTSQTRIPLVQNGTVDVECGSTTNNVERQQQVDFSVGIFEIGTRLLSKKDSSYKDFADLAGKNVVTTAGTTSERILKSMNADKQMKMNVISAKDHGESFQMLESGRAVAFMMDDALLAGEMAKAKKPADWAVTGTPQSYEIYGCMVRKGDAPFKEAVDKAIVALYKSGEINKIYDKWFQSPIPPKGLNLMFPMSDELKALIANPTDKAADEKKS</sequence>
<dbReference type="InterPro" id="IPR001638">
    <property type="entry name" value="Solute-binding_3/MltF_N"/>
</dbReference>